<name>A0AAW1J841_SAPOF</name>
<evidence type="ECO:0008006" key="3">
    <source>
        <dbReference type="Google" id="ProtNLM"/>
    </source>
</evidence>
<dbReference type="PANTHER" id="PTHR11697:SF230">
    <property type="entry name" value="ZINC FINGER, MYM DOMAIN CONTAINING 1"/>
    <property type="match status" value="1"/>
</dbReference>
<reference evidence="1" key="1">
    <citation type="submission" date="2024-03" db="EMBL/GenBank/DDBJ databases">
        <title>WGS assembly of Saponaria officinalis var. Norfolk2.</title>
        <authorList>
            <person name="Jenkins J."/>
            <person name="Shu S."/>
            <person name="Grimwood J."/>
            <person name="Barry K."/>
            <person name="Goodstein D."/>
            <person name="Schmutz J."/>
            <person name="Leebens-Mack J."/>
            <person name="Osbourn A."/>
        </authorList>
    </citation>
    <scope>NUCLEOTIDE SEQUENCE [LARGE SCALE GENOMIC DNA]</scope>
    <source>
        <strain evidence="1">JIC</strain>
    </source>
</reference>
<keyword evidence="2" id="KW-1185">Reference proteome</keyword>
<organism evidence="1 2">
    <name type="scientific">Saponaria officinalis</name>
    <name type="common">Common soapwort</name>
    <name type="synonym">Lychnis saponaria</name>
    <dbReference type="NCBI Taxonomy" id="3572"/>
    <lineage>
        <taxon>Eukaryota</taxon>
        <taxon>Viridiplantae</taxon>
        <taxon>Streptophyta</taxon>
        <taxon>Embryophyta</taxon>
        <taxon>Tracheophyta</taxon>
        <taxon>Spermatophyta</taxon>
        <taxon>Magnoliopsida</taxon>
        <taxon>eudicotyledons</taxon>
        <taxon>Gunneridae</taxon>
        <taxon>Pentapetalae</taxon>
        <taxon>Caryophyllales</taxon>
        <taxon>Caryophyllaceae</taxon>
        <taxon>Caryophylleae</taxon>
        <taxon>Saponaria</taxon>
    </lineage>
</organism>
<sequence length="115" mass="13279">MSSFSPANQFSSFDIRKLRQLAEFYPNEFSTVELSFMENSLRNFIANIQSNDRFSMLKTRKHKTHSRVYLFLKLVLFLSVSTSSVEKAFSGMTTGKKKLRVTMGDQLLNDCLVSY</sequence>
<evidence type="ECO:0000313" key="1">
    <source>
        <dbReference type="EMBL" id="KAK9699132.1"/>
    </source>
</evidence>
<dbReference type="PANTHER" id="PTHR11697">
    <property type="entry name" value="GENERAL TRANSCRIPTION FACTOR 2-RELATED ZINC FINGER PROTEIN"/>
    <property type="match status" value="1"/>
</dbReference>
<dbReference type="EMBL" id="JBDFQZ010000008">
    <property type="protein sequence ID" value="KAK9699132.1"/>
    <property type="molecule type" value="Genomic_DNA"/>
</dbReference>
<comment type="caution">
    <text evidence="1">The sequence shown here is derived from an EMBL/GenBank/DDBJ whole genome shotgun (WGS) entry which is preliminary data.</text>
</comment>
<dbReference type="InterPro" id="IPR055298">
    <property type="entry name" value="AtLOH3-like"/>
</dbReference>
<evidence type="ECO:0000313" key="2">
    <source>
        <dbReference type="Proteomes" id="UP001443914"/>
    </source>
</evidence>
<protein>
    <recommendedName>
        <fullName evidence="3">HAT C-terminal dimerisation domain-containing protein</fullName>
    </recommendedName>
</protein>
<dbReference type="Proteomes" id="UP001443914">
    <property type="component" value="Unassembled WGS sequence"/>
</dbReference>
<proteinExistence type="predicted"/>
<accession>A0AAW1J841</accession>
<dbReference type="AlphaFoldDB" id="A0AAW1J841"/>
<gene>
    <name evidence="1" type="ORF">RND81_08G155200</name>
</gene>